<dbReference type="InterPro" id="IPR058645">
    <property type="entry name" value="NTF2-like_dom_7"/>
</dbReference>
<reference evidence="3 4" key="2">
    <citation type="journal article" date="2021" name="Curr. Genet.">
        <title>Genetic response to nitrogen starvation in the aggressive Eucalyptus foliar pathogen Teratosphaeria destructans.</title>
        <authorList>
            <person name="Havenga M."/>
            <person name="Wingfield B.D."/>
            <person name="Wingfield M.J."/>
            <person name="Dreyer L.L."/>
            <person name="Roets F."/>
            <person name="Aylward J."/>
        </authorList>
    </citation>
    <scope>NUCLEOTIDE SEQUENCE [LARGE SCALE GENOMIC DNA]</scope>
    <source>
        <strain evidence="3">CMW44962</strain>
    </source>
</reference>
<feature type="domain" description="NTF2-like" evidence="2">
    <location>
        <begin position="36"/>
        <end position="168"/>
    </location>
</feature>
<dbReference type="Proteomes" id="UP001138500">
    <property type="component" value="Unassembled WGS sequence"/>
</dbReference>
<evidence type="ECO:0000259" key="2">
    <source>
        <dbReference type="Pfam" id="PF26534"/>
    </source>
</evidence>
<evidence type="ECO:0000313" key="3">
    <source>
        <dbReference type="EMBL" id="KAH9810523.1"/>
    </source>
</evidence>
<dbReference type="OrthoDB" id="5596743at2759"/>
<gene>
    <name evidence="3" type="ORF">Tdes44962_MAKER10416</name>
</gene>
<sequence>MNPQHLTAILSLALAASAQWSYDPANNDHPKPSRPCLTDAETTHLVAQFSRIASSAPNASAVANETLTPDFQSISDSVNFVDGAPLNTTLTHSRAQLLQQEAELPAVGTIKDLFISHSCDTITWYWEFATTPLPTRGIAILFVDGESRRIYKAYREVNSAVVLWNLGRPECEADFTVPAVGDQGPAFERDGCGGCLGG</sequence>
<keyword evidence="1" id="KW-0732">Signal</keyword>
<evidence type="ECO:0000256" key="1">
    <source>
        <dbReference type="SAM" id="SignalP"/>
    </source>
</evidence>
<evidence type="ECO:0000313" key="4">
    <source>
        <dbReference type="Proteomes" id="UP001138500"/>
    </source>
</evidence>
<feature type="chain" id="PRO_5040890062" description="NTF2-like domain-containing protein" evidence="1">
    <location>
        <begin position="19"/>
        <end position="198"/>
    </location>
</feature>
<dbReference type="AlphaFoldDB" id="A0A9W7SII8"/>
<reference evidence="3 4" key="1">
    <citation type="journal article" date="2018" name="IMA Fungus">
        <title>IMA Genome-F 10: Nine draft genome sequences of Claviceps purpurea s.lat., including C. arundinis, C. humidiphila, and C. cf. spartinae, pseudomolecules for the pitch canker pathogen Fusarium circinatum, draft genome of Davidsoniella eucalypti, Grosmannia galeiformis, Quambalaria eucalypti, and Teratosphaeria destructans.</title>
        <authorList>
            <person name="Wingfield B.D."/>
            <person name="Liu M."/>
            <person name="Nguyen H.D."/>
            <person name="Lane F.A."/>
            <person name="Morgan S.W."/>
            <person name="De Vos L."/>
            <person name="Wilken P.M."/>
            <person name="Duong T.A."/>
            <person name="Aylward J."/>
            <person name="Coetzee M.P."/>
            <person name="Dadej K."/>
            <person name="De Beer Z.W."/>
            <person name="Findlay W."/>
            <person name="Havenga M."/>
            <person name="Kolarik M."/>
            <person name="Menzies J.G."/>
            <person name="Naidoo K."/>
            <person name="Pochopski O."/>
            <person name="Shoukouhi P."/>
            <person name="Santana Q.C."/>
            <person name="Seifert K.A."/>
            <person name="Soal N."/>
            <person name="Steenkamp E.T."/>
            <person name="Tatham C.T."/>
            <person name="van der Nest M.A."/>
            <person name="Wingfield M.J."/>
        </authorList>
    </citation>
    <scope>NUCLEOTIDE SEQUENCE [LARGE SCALE GENOMIC DNA]</scope>
    <source>
        <strain evidence="3">CMW44962</strain>
    </source>
</reference>
<name>A0A9W7SII8_9PEZI</name>
<proteinExistence type="predicted"/>
<dbReference type="EMBL" id="RIBY02002515">
    <property type="protein sequence ID" value="KAH9810523.1"/>
    <property type="molecule type" value="Genomic_DNA"/>
</dbReference>
<comment type="caution">
    <text evidence="3">The sequence shown here is derived from an EMBL/GenBank/DDBJ whole genome shotgun (WGS) entry which is preliminary data.</text>
</comment>
<protein>
    <recommendedName>
        <fullName evidence="2">NTF2-like domain-containing protein</fullName>
    </recommendedName>
</protein>
<keyword evidence="4" id="KW-1185">Reference proteome</keyword>
<dbReference type="Pfam" id="PF26534">
    <property type="entry name" value="NTF2_7"/>
    <property type="match status" value="1"/>
</dbReference>
<accession>A0A9W7SII8</accession>
<organism evidence="3 4">
    <name type="scientific">Teratosphaeria destructans</name>
    <dbReference type="NCBI Taxonomy" id="418781"/>
    <lineage>
        <taxon>Eukaryota</taxon>
        <taxon>Fungi</taxon>
        <taxon>Dikarya</taxon>
        <taxon>Ascomycota</taxon>
        <taxon>Pezizomycotina</taxon>
        <taxon>Dothideomycetes</taxon>
        <taxon>Dothideomycetidae</taxon>
        <taxon>Mycosphaerellales</taxon>
        <taxon>Teratosphaeriaceae</taxon>
        <taxon>Teratosphaeria</taxon>
    </lineage>
</organism>
<feature type="signal peptide" evidence="1">
    <location>
        <begin position="1"/>
        <end position="18"/>
    </location>
</feature>